<proteinExistence type="predicted"/>
<dbReference type="EMBL" id="VSSQ01096517">
    <property type="protein sequence ID" value="MPN40240.1"/>
    <property type="molecule type" value="Genomic_DNA"/>
</dbReference>
<evidence type="ECO:0000313" key="1">
    <source>
        <dbReference type="EMBL" id="MPN40240.1"/>
    </source>
</evidence>
<gene>
    <name evidence="1" type="ORF">SDC9_187776</name>
</gene>
<sequence>MNQVRGGPVDVREAVDALPTVGIDCCHQLLILWKLSKVIGHADGIQGGAQNGVVHRAVHLLAKHVNLHVDLPDALYVLFARHQCHNSSSFQTLCPEGAKCTGQPAGILMMLNARTMPTGLAASEPTAPQPF</sequence>
<reference evidence="1" key="1">
    <citation type="submission" date="2019-08" db="EMBL/GenBank/DDBJ databases">
        <authorList>
            <person name="Kucharzyk K."/>
            <person name="Murdoch R.W."/>
            <person name="Higgins S."/>
            <person name="Loffler F."/>
        </authorList>
    </citation>
    <scope>NUCLEOTIDE SEQUENCE</scope>
</reference>
<dbReference type="AlphaFoldDB" id="A0A645HN35"/>
<comment type="caution">
    <text evidence="1">The sequence shown here is derived from an EMBL/GenBank/DDBJ whole genome shotgun (WGS) entry which is preliminary data.</text>
</comment>
<accession>A0A645HN35</accession>
<name>A0A645HN35_9ZZZZ</name>
<organism evidence="1">
    <name type="scientific">bioreactor metagenome</name>
    <dbReference type="NCBI Taxonomy" id="1076179"/>
    <lineage>
        <taxon>unclassified sequences</taxon>
        <taxon>metagenomes</taxon>
        <taxon>ecological metagenomes</taxon>
    </lineage>
</organism>
<protein>
    <submittedName>
        <fullName evidence="1">Uncharacterized protein</fullName>
    </submittedName>
</protein>